<evidence type="ECO:0000256" key="4">
    <source>
        <dbReference type="ARBA" id="ARBA00022842"/>
    </source>
</evidence>
<dbReference type="AlphaFoldDB" id="A0A857MJR1"/>
<evidence type="ECO:0000256" key="5">
    <source>
        <dbReference type="PIRSR" id="PIRSR604808-1"/>
    </source>
</evidence>
<keyword evidence="2 6" id="KW-0479">Metal-binding</keyword>
<proteinExistence type="inferred from homology"/>
<comment type="cofactor">
    <cofactor evidence="6">
        <name>Mg(2+)</name>
        <dbReference type="ChEBI" id="CHEBI:18420"/>
    </cofactor>
    <cofactor evidence="6">
        <name>Mn(2+)</name>
        <dbReference type="ChEBI" id="CHEBI:29035"/>
    </cofactor>
    <text evidence="6">Probably binds two magnesium or manganese ions per subunit.</text>
</comment>
<feature type="active site" description="Proton donor/acceptor" evidence="5">
    <location>
        <position position="175"/>
    </location>
</feature>
<feature type="active site" evidence="5">
    <location>
        <position position="116"/>
    </location>
</feature>
<evidence type="ECO:0000256" key="2">
    <source>
        <dbReference type="ARBA" id="ARBA00022723"/>
    </source>
</evidence>
<dbReference type="InterPro" id="IPR005135">
    <property type="entry name" value="Endo/exonuclease/phosphatase"/>
</dbReference>
<feature type="site" description="Important for catalytic activity" evidence="7">
    <location>
        <position position="248"/>
    </location>
</feature>
<keyword evidence="6" id="KW-0464">Manganese</keyword>
<reference evidence="8" key="1">
    <citation type="journal article" date="2021" name="Nat. Microbiol.">
        <title>Cocultivation of an ultrasmall environmental parasitic bacterium with lytic ability against bacteria associated with wastewater foams.</title>
        <authorList>
            <person name="Batinovic S."/>
            <person name="Rose J.J.A."/>
            <person name="Ratcliffe J."/>
            <person name="Seviour R.J."/>
            <person name="Petrovski S."/>
        </authorList>
    </citation>
    <scope>NUCLEOTIDE SEQUENCE</scope>
    <source>
        <strain evidence="8">CON44</strain>
    </source>
</reference>
<evidence type="ECO:0000313" key="8">
    <source>
        <dbReference type="EMBL" id="QHN41471.1"/>
    </source>
</evidence>
<dbReference type="GO" id="GO:0008311">
    <property type="term" value="F:double-stranded DNA 3'-5' DNA exonuclease activity"/>
    <property type="evidence" value="ECO:0007669"/>
    <property type="project" value="InterPro"/>
</dbReference>
<dbReference type="InterPro" id="IPR037493">
    <property type="entry name" value="ExoIII-like"/>
</dbReference>
<feature type="site" description="Interaction with DNA substrate" evidence="7">
    <location>
        <position position="278"/>
    </location>
</feature>
<dbReference type="GO" id="GO:0046872">
    <property type="term" value="F:metal ion binding"/>
    <property type="evidence" value="ECO:0007669"/>
    <property type="project" value="UniProtKB-KW"/>
</dbReference>
<dbReference type="Gene3D" id="3.60.10.10">
    <property type="entry name" value="Endonuclease/exonuclease/phosphatase"/>
    <property type="match status" value="1"/>
</dbReference>
<evidence type="ECO:0000256" key="1">
    <source>
        <dbReference type="ARBA" id="ARBA00007092"/>
    </source>
</evidence>
<keyword evidence="3" id="KW-0378">Hydrolase</keyword>
<dbReference type="SUPFAM" id="SSF56219">
    <property type="entry name" value="DNase I-like"/>
    <property type="match status" value="1"/>
</dbReference>
<feature type="site" description="Transition state stabilizer" evidence="7">
    <location>
        <position position="177"/>
    </location>
</feature>
<feature type="active site" description="Proton acceptor" evidence="5">
    <location>
        <position position="278"/>
    </location>
</feature>
<dbReference type="RefSeq" id="WP_005184150.1">
    <property type="nucleotide sequence ID" value="NZ_CP045804.1"/>
</dbReference>
<name>A0A857MJR1_9ACTN</name>
<feature type="binding site" evidence="6">
    <location>
        <position position="38"/>
    </location>
    <ligand>
        <name>Mg(2+)</name>
        <dbReference type="ChEBI" id="CHEBI:18420"/>
        <label>1</label>
    </ligand>
</feature>
<keyword evidence="4 6" id="KW-0460">Magnesium</keyword>
<feature type="binding site" evidence="6">
    <location>
        <position position="277"/>
    </location>
    <ligand>
        <name>Mg(2+)</name>
        <dbReference type="ChEBI" id="CHEBI:18420"/>
        <label>1</label>
    </ligand>
</feature>
<accession>A0A857MJR1</accession>
<evidence type="ECO:0000256" key="3">
    <source>
        <dbReference type="ARBA" id="ARBA00022801"/>
    </source>
</evidence>
<feature type="binding site" evidence="6">
    <location>
        <position position="278"/>
    </location>
    <ligand>
        <name>Mg(2+)</name>
        <dbReference type="ChEBI" id="CHEBI:18420"/>
        <label>1</label>
    </ligand>
</feature>
<dbReference type="InterPro" id="IPR004808">
    <property type="entry name" value="AP_endonuc_1"/>
</dbReference>
<dbReference type="EMBL" id="CP045810">
    <property type="protein sequence ID" value="QHN41471.1"/>
    <property type="molecule type" value="Genomic_DNA"/>
</dbReference>
<dbReference type="PROSITE" id="PS51435">
    <property type="entry name" value="AP_NUCLEASE_F1_4"/>
    <property type="match status" value="1"/>
</dbReference>
<dbReference type="PANTHER" id="PTHR43250:SF2">
    <property type="entry name" value="EXODEOXYRIBONUCLEASE III"/>
    <property type="match status" value="1"/>
</dbReference>
<dbReference type="InterPro" id="IPR036691">
    <property type="entry name" value="Endo/exonu/phosph_ase_sf"/>
</dbReference>
<sequence length="287" mass="31688">MTGFSVASFNVNGIRAARRRGFDKWLAERSPDVVGIQELRCPESEVGEFAGYAAAIDAGSVAGRNGVALLTRVPPAAVRNWVTHPPKARGLNEFAGQGRYIEVDLADRAVTVACLYLPKGGLPAERQKAGGMRDKPDGGAKYERKQRFFAAFTKELNRNRLAARRAGRDFLLIGDLNVAHTRHDVTNWRAARGMDGFLLEDREWFDEILGARRLVDVVRRVHGDLPGPLTWWSWAGESFRKDVGWRVDHQLATPGLAARARGVVVDKEPSPAQRLSDHAPLVVTFGD</sequence>
<dbReference type="Pfam" id="PF03372">
    <property type="entry name" value="Exo_endo_phos"/>
    <property type="match status" value="1"/>
</dbReference>
<dbReference type="GO" id="GO:0006281">
    <property type="term" value="P:DNA repair"/>
    <property type="evidence" value="ECO:0007669"/>
    <property type="project" value="InterPro"/>
</dbReference>
<protein>
    <submittedName>
        <fullName evidence="8">Exodeoxyribonuclease III</fullName>
    </submittedName>
</protein>
<dbReference type="NCBIfam" id="TIGR00633">
    <property type="entry name" value="xth"/>
    <property type="match status" value="1"/>
</dbReference>
<feature type="binding site" evidence="6">
    <location>
        <position position="175"/>
    </location>
    <ligand>
        <name>Mg(2+)</name>
        <dbReference type="ChEBI" id="CHEBI:18420"/>
        <label>1</label>
    </ligand>
</feature>
<comment type="similarity">
    <text evidence="1">Belongs to the DNA repair enzymes AP/ExoA family.</text>
</comment>
<evidence type="ECO:0000256" key="7">
    <source>
        <dbReference type="PIRSR" id="PIRSR604808-3"/>
    </source>
</evidence>
<gene>
    <name evidence="8" type="ORF">GII30_21990</name>
</gene>
<dbReference type="PANTHER" id="PTHR43250">
    <property type="entry name" value="EXODEOXYRIBONUCLEASE III"/>
    <property type="match status" value="1"/>
</dbReference>
<evidence type="ECO:0000256" key="6">
    <source>
        <dbReference type="PIRSR" id="PIRSR604808-2"/>
    </source>
</evidence>
<feature type="binding site" evidence="6">
    <location>
        <position position="10"/>
    </location>
    <ligand>
        <name>Mg(2+)</name>
        <dbReference type="ChEBI" id="CHEBI:18420"/>
        <label>1</label>
    </ligand>
</feature>
<feature type="binding site" evidence="6">
    <location>
        <position position="177"/>
    </location>
    <ligand>
        <name>Mg(2+)</name>
        <dbReference type="ChEBI" id="CHEBI:18420"/>
        <label>1</label>
    </ligand>
</feature>
<organism evidence="8">
    <name type="scientific">Gordonia amarae</name>
    <dbReference type="NCBI Taxonomy" id="36821"/>
    <lineage>
        <taxon>Bacteria</taxon>
        <taxon>Bacillati</taxon>
        <taxon>Actinomycetota</taxon>
        <taxon>Actinomycetes</taxon>
        <taxon>Mycobacteriales</taxon>
        <taxon>Gordoniaceae</taxon>
        <taxon>Gordonia</taxon>
    </lineage>
</organism>